<reference evidence="1" key="1">
    <citation type="journal article" date="2021" name="bioRxiv">
        <title>Whole Genome Assembly and Annotation of Northern Wild Rice, Zizania palustris L., Supports a Whole Genome Duplication in the Zizania Genus.</title>
        <authorList>
            <person name="Haas M."/>
            <person name="Kono T."/>
            <person name="Macchietto M."/>
            <person name="Millas R."/>
            <person name="McGilp L."/>
            <person name="Shao M."/>
            <person name="Duquette J."/>
            <person name="Hirsch C.N."/>
            <person name="Kimball J."/>
        </authorList>
    </citation>
    <scope>NUCLEOTIDE SEQUENCE</scope>
    <source>
        <tissue evidence="1">Fresh leaf tissue</tissue>
    </source>
</reference>
<organism evidence="1 2">
    <name type="scientific">Zizania palustris</name>
    <name type="common">Northern wild rice</name>
    <dbReference type="NCBI Taxonomy" id="103762"/>
    <lineage>
        <taxon>Eukaryota</taxon>
        <taxon>Viridiplantae</taxon>
        <taxon>Streptophyta</taxon>
        <taxon>Embryophyta</taxon>
        <taxon>Tracheophyta</taxon>
        <taxon>Spermatophyta</taxon>
        <taxon>Magnoliopsida</taxon>
        <taxon>Liliopsida</taxon>
        <taxon>Poales</taxon>
        <taxon>Poaceae</taxon>
        <taxon>BOP clade</taxon>
        <taxon>Oryzoideae</taxon>
        <taxon>Oryzeae</taxon>
        <taxon>Zizaniinae</taxon>
        <taxon>Zizania</taxon>
    </lineage>
</organism>
<evidence type="ECO:0000313" key="2">
    <source>
        <dbReference type="Proteomes" id="UP000729402"/>
    </source>
</evidence>
<dbReference type="AlphaFoldDB" id="A0A8J5TKM4"/>
<keyword evidence="2" id="KW-1185">Reference proteome</keyword>
<protein>
    <submittedName>
        <fullName evidence="1">Uncharacterized protein</fullName>
    </submittedName>
</protein>
<gene>
    <name evidence="1" type="ORF">GUJ93_ZPchr0014g46651</name>
</gene>
<name>A0A8J5TKM4_ZIZPA</name>
<accession>A0A8J5TKM4</accession>
<dbReference type="EMBL" id="JAAALK010000086">
    <property type="protein sequence ID" value="KAG8081756.1"/>
    <property type="molecule type" value="Genomic_DNA"/>
</dbReference>
<proteinExistence type="predicted"/>
<comment type="caution">
    <text evidence="1">The sequence shown here is derived from an EMBL/GenBank/DDBJ whole genome shotgun (WGS) entry which is preliminary data.</text>
</comment>
<reference evidence="1" key="2">
    <citation type="submission" date="2021-02" db="EMBL/GenBank/DDBJ databases">
        <authorList>
            <person name="Kimball J.A."/>
            <person name="Haas M.W."/>
            <person name="Macchietto M."/>
            <person name="Kono T."/>
            <person name="Duquette J."/>
            <person name="Shao M."/>
        </authorList>
    </citation>
    <scope>NUCLEOTIDE SEQUENCE</scope>
    <source>
        <tissue evidence="1">Fresh leaf tissue</tissue>
    </source>
</reference>
<dbReference type="Proteomes" id="UP000729402">
    <property type="component" value="Unassembled WGS sequence"/>
</dbReference>
<evidence type="ECO:0000313" key="1">
    <source>
        <dbReference type="EMBL" id="KAG8081756.1"/>
    </source>
</evidence>
<sequence length="92" mass="8920">MGATGISTSVGADRAKGKADAKVQALLTEVLRRYDSILEALGGTGGGTGGVVLGVGGDINTVDMGGDAARDNVGASDDDVGSTVLDIGVDVV</sequence>